<proteinExistence type="predicted"/>
<gene>
    <name evidence="3" type="ORF">BASA50_009064</name>
</gene>
<feature type="compositionally biased region" description="Basic residues" evidence="1">
    <location>
        <begin position="144"/>
        <end position="153"/>
    </location>
</feature>
<comment type="caution">
    <text evidence="3">The sequence shown here is derived from an EMBL/GenBank/DDBJ whole genome shotgun (WGS) entry which is preliminary data.</text>
</comment>
<accession>A0ABQ8F2Q9</accession>
<dbReference type="NCBIfam" id="TIGR02251">
    <property type="entry name" value="HIF-SF_euk"/>
    <property type="match status" value="1"/>
</dbReference>
<evidence type="ECO:0000256" key="1">
    <source>
        <dbReference type="SAM" id="MobiDB-lite"/>
    </source>
</evidence>
<reference evidence="3 4" key="1">
    <citation type="submission" date="2021-02" db="EMBL/GenBank/DDBJ databases">
        <title>Variation within the Batrachochytrium salamandrivorans European outbreak.</title>
        <authorList>
            <person name="Kelly M."/>
            <person name="Pasmans F."/>
            <person name="Shea T.P."/>
            <person name="Munoz J.F."/>
            <person name="Carranza S."/>
            <person name="Cuomo C.A."/>
            <person name="Martel A."/>
        </authorList>
    </citation>
    <scope>NUCLEOTIDE SEQUENCE [LARGE SCALE GENOMIC DNA]</scope>
    <source>
        <strain evidence="3 4">AMFP18/2</strain>
    </source>
</reference>
<feature type="compositionally biased region" description="Low complexity" evidence="1">
    <location>
        <begin position="125"/>
        <end position="143"/>
    </location>
</feature>
<sequence length="391" mass="43421">MDKDKDQAVASKESAASAVATPEPNTPTEDARASMHTHTPPRHERTLIIQLLITLSNILRILIPILPPTRQWYWQSSKVPLVDSDAGASGEEASSIDEEMPSQIDPRSPYSRNATPSRRLSSGNPSALTLPSSTPSSTTASLSKPKRSARHSKPQSTGQIINASRSIPELGVRQDPPNPHAEVGLQHRRKNPADSLSTSTLSPSSLPPGMSSRRQRLDRKQKKTLVLDLDETLIHSTSRGSRRHDFIVEVLVDKHACLYYVYKRPHVDLFLRKAAEWFKIVIFTASMPEYADPVIDWLDSTRTIVAKRYFRQSCTCVSGTFTKNLGIVESDLSQVCLVDNAPLSYSLNPDNGIPIDTWIDDPNDEALLDLLPFLDALRFADDVRSVLSLRM</sequence>
<feature type="domain" description="FCP1 homology" evidence="2">
    <location>
        <begin position="218"/>
        <end position="377"/>
    </location>
</feature>
<dbReference type="Proteomes" id="UP001648503">
    <property type="component" value="Unassembled WGS sequence"/>
</dbReference>
<name>A0ABQ8F2Q9_9FUNG</name>
<dbReference type="InterPro" id="IPR011948">
    <property type="entry name" value="Dullard_phosphatase"/>
</dbReference>
<feature type="compositionally biased region" description="Low complexity" evidence="1">
    <location>
        <begin position="8"/>
        <end position="20"/>
    </location>
</feature>
<dbReference type="CDD" id="cd07521">
    <property type="entry name" value="HAD_FCP1-like"/>
    <property type="match status" value="1"/>
</dbReference>
<evidence type="ECO:0000313" key="3">
    <source>
        <dbReference type="EMBL" id="KAH6591064.1"/>
    </source>
</evidence>
<feature type="compositionally biased region" description="Low complexity" evidence="1">
    <location>
        <begin position="195"/>
        <end position="212"/>
    </location>
</feature>
<protein>
    <recommendedName>
        <fullName evidence="2">FCP1 homology domain-containing protein</fullName>
    </recommendedName>
</protein>
<dbReference type="Pfam" id="PF03031">
    <property type="entry name" value="NIF"/>
    <property type="match status" value="1"/>
</dbReference>
<dbReference type="SMART" id="SM00577">
    <property type="entry name" value="CPDc"/>
    <property type="match status" value="1"/>
</dbReference>
<dbReference type="SUPFAM" id="SSF56784">
    <property type="entry name" value="HAD-like"/>
    <property type="match status" value="1"/>
</dbReference>
<evidence type="ECO:0000313" key="4">
    <source>
        <dbReference type="Proteomes" id="UP001648503"/>
    </source>
</evidence>
<feature type="region of interest" description="Disordered" evidence="1">
    <location>
        <begin position="83"/>
        <end position="221"/>
    </location>
</feature>
<organism evidence="3 4">
    <name type="scientific">Batrachochytrium salamandrivorans</name>
    <dbReference type="NCBI Taxonomy" id="1357716"/>
    <lineage>
        <taxon>Eukaryota</taxon>
        <taxon>Fungi</taxon>
        <taxon>Fungi incertae sedis</taxon>
        <taxon>Chytridiomycota</taxon>
        <taxon>Chytridiomycota incertae sedis</taxon>
        <taxon>Chytridiomycetes</taxon>
        <taxon>Rhizophydiales</taxon>
        <taxon>Rhizophydiales incertae sedis</taxon>
        <taxon>Batrachochytrium</taxon>
    </lineage>
</organism>
<dbReference type="Gene3D" id="3.40.50.1000">
    <property type="entry name" value="HAD superfamily/HAD-like"/>
    <property type="match status" value="1"/>
</dbReference>
<feature type="compositionally biased region" description="Polar residues" evidence="1">
    <location>
        <begin position="154"/>
        <end position="165"/>
    </location>
</feature>
<evidence type="ECO:0000259" key="2">
    <source>
        <dbReference type="PROSITE" id="PS50969"/>
    </source>
</evidence>
<keyword evidence="4" id="KW-1185">Reference proteome</keyword>
<dbReference type="PANTHER" id="PTHR12210">
    <property type="entry name" value="DULLARD PROTEIN PHOSPHATASE"/>
    <property type="match status" value="1"/>
</dbReference>
<feature type="region of interest" description="Disordered" evidence="1">
    <location>
        <begin position="1"/>
        <end position="42"/>
    </location>
</feature>
<dbReference type="InterPro" id="IPR023214">
    <property type="entry name" value="HAD_sf"/>
</dbReference>
<dbReference type="InterPro" id="IPR004274">
    <property type="entry name" value="FCP1_dom"/>
</dbReference>
<dbReference type="EMBL" id="JAFCIX010000418">
    <property type="protein sequence ID" value="KAH6591064.1"/>
    <property type="molecule type" value="Genomic_DNA"/>
</dbReference>
<feature type="compositionally biased region" description="Polar residues" evidence="1">
    <location>
        <begin position="110"/>
        <end position="124"/>
    </location>
</feature>
<dbReference type="InterPro" id="IPR036412">
    <property type="entry name" value="HAD-like_sf"/>
</dbReference>
<dbReference type="InterPro" id="IPR050365">
    <property type="entry name" value="TIM50"/>
</dbReference>
<dbReference type="PROSITE" id="PS50969">
    <property type="entry name" value="FCP1"/>
    <property type="match status" value="1"/>
</dbReference>
<feature type="compositionally biased region" description="Low complexity" evidence="1">
    <location>
        <begin position="83"/>
        <end position="93"/>
    </location>
</feature>